<dbReference type="Proteomes" id="UP000266305">
    <property type="component" value="Unassembled WGS sequence"/>
</dbReference>
<dbReference type="RefSeq" id="WP_089256033.1">
    <property type="nucleotide sequence ID" value="NZ_QWGP01000024.1"/>
</dbReference>
<organism evidence="2 3">
    <name type="scientific">Cereibacter sphaeroides</name>
    <name type="common">Rhodobacter sphaeroides</name>
    <dbReference type="NCBI Taxonomy" id="1063"/>
    <lineage>
        <taxon>Bacteria</taxon>
        <taxon>Pseudomonadati</taxon>
        <taxon>Pseudomonadota</taxon>
        <taxon>Alphaproteobacteria</taxon>
        <taxon>Rhodobacterales</taxon>
        <taxon>Paracoccaceae</taxon>
        <taxon>Cereibacter</taxon>
    </lineage>
</organism>
<evidence type="ECO:0000313" key="2">
    <source>
        <dbReference type="EMBL" id="RHZ92404.1"/>
    </source>
</evidence>
<dbReference type="Pfam" id="PF01883">
    <property type="entry name" value="FeS_assembly_P"/>
    <property type="match status" value="1"/>
</dbReference>
<dbReference type="EMBL" id="QWGP01000024">
    <property type="protein sequence ID" value="RHZ92404.1"/>
    <property type="molecule type" value="Genomic_DNA"/>
</dbReference>
<evidence type="ECO:0000313" key="3">
    <source>
        <dbReference type="Proteomes" id="UP000266305"/>
    </source>
</evidence>
<protein>
    <submittedName>
        <fullName evidence="2">DUF59 domain-containing protein</fullName>
    </submittedName>
</protein>
<comment type="caution">
    <text evidence="2">The sequence shown here is derived from an EMBL/GenBank/DDBJ whole genome shotgun (WGS) entry which is preliminary data.</text>
</comment>
<reference evidence="2 3" key="1">
    <citation type="submission" date="2018-08" db="EMBL/GenBank/DDBJ databases">
        <title>Draft genome sequence of Rhodobacter sphaeroides FY.</title>
        <authorList>
            <person name="Rayyan A."/>
            <person name="Meyer T.E."/>
            <person name="Kyndt J.A."/>
        </authorList>
    </citation>
    <scope>NUCLEOTIDE SEQUENCE [LARGE SCALE GENOMIC DNA]</scope>
    <source>
        <strain evidence="2 3">FY</strain>
    </source>
</reference>
<dbReference type="AlphaFoldDB" id="A0AAX1UH60"/>
<dbReference type="Gene3D" id="3.30.300.130">
    <property type="entry name" value="Fe-S cluster assembly (FSCA)"/>
    <property type="match status" value="1"/>
</dbReference>
<dbReference type="InterPro" id="IPR034904">
    <property type="entry name" value="FSCA_dom_sf"/>
</dbReference>
<sequence>MEVPTTGKAAAVWARLARVADPELDEPVTELGFIERLSVQKAAVEVDFRLPTYWCSPNFAFLMAEGIRREVAALPWVGQVRVRLLDHLFADKVNRGVNEGLAFGTIFAEEEGGDLEELRAIFAEKAFQRRQEAVILALRRAGTGADELCRMTLGGLGRVRLGDDPGAAELPRYRAILRETLRAIDPGDPAFVTWGGEALTPETLPDHMARLRAVRINMEFNGALCRGLQAARYRTQPEAETAPDQPELIDFILNRVPPREAAASRL</sequence>
<name>A0AAX1UH60_CERSP</name>
<dbReference type="InterPro" id="IPR002744">
    <property type="entry name" value="MIP18-like"/>
</dbReference>
<dbReference type="SUPFAM" id="SSF117916">
    <property type="entry name" value="Fe-S cluster assembly (FSCA) domain-like"/>
    <property type="match status" value="1"/>
</dbReference>
<accession>A0AAX1UH60</accession>
<gene>
    <name evidence="2" type="ORF">D1114_17435</name>
</gene>
<feature type="domain" description="MIP18 family-like" evidence="1">
    <location>
        <begin position="10"/>
        <end position="82"/>
    </location>
</feature>
<evidence type="ECO:0000259" key="1">
    <source>
        <dbReference type="Pfam" id="PF01883"/>
    </source>
</evidence>
<proteinExistence type="predicted"/>